<evidence type="ECO:0000313" key="2">
    <source>
        <dbReference type="EMBL" id="KAF7269977.1"/>
    </source>
</evidence>
<dbReference type="Proteomes" id="UP000625711">
    <property type="component" value="Unassembled WGS sequence"/>
</dbReference>
<dbReference type="EMBL" id="JAACXV010014155">
    <property type="protein sequence ID" value="KAF7269977.1"/>
    <property type="molecule type" value="Genomic_DNA"/>
</dbReference>
<accession>A0A834HZZ6</accession>
<feature type="region of interest" description="Disordered" evidence="1">
    <location>
        <begin position="1"/>
        <end position="69"/>
    </location>
</feature>
<evidence type="ECO:0000313" key="3">
    <source>
        <dbReference type="Proteomes" id="UP000625711"/>
    </source>
</evidence>
<feature type="compositionally biased region" description="Polar residues" evidence="1">
    <location>
        <begin position="31"/>
        <end position="41"/>
    </location>
</feature>
<evidence type="ECO:0000256" key="1">
    <source>
        <dbReference type="SAM" id="MobiDB-lite"/>
    </source>
</evidence>
<comment type="caution">
    <text evidence="2">The sequence shown here is derived from an EMBL/GenBank/DDBJ whole genome shotgun (WGS) entry which is preliminary data.</text>
</comment>
<feature type="compositionally biased region" description="Polar residues" evidence="1">
    <location>
        <begin position="1"/>
        <end position="10"/>
    </location>
</feature>
<reference evidence="2" key="1">
    <citation type="submission" date="2020-08" db="EMBL/GenBank/DDBJ databases">
        <title>Genome sequencing and assembly of the red palm weevil Rhynchophorus ferrugineus.</title>
        <authorList>
            <person name="Dias G.B."/>
            <person name="Bergman C.M."/>
            <person name="Manee M."/>
        </authorList>
    </citation>
    <scope>NUCLEOTIDE SEQUENCE</scope>
    <source>
        <strain evidence="2">AA-2017</strain>
        <tissue evidence="2">Whole larva</tissue>
    </source>
</reference>
<protein>
    <submittedName>
        <fullName evidence="2">Uncharacterized protein</fullName>
    </submittedName>
</protein>
<name>A0A834HZZ6_RHYFE</name>
<feature type="compositionally biased region" description="Polar residues" evidence="1">
    <location>
        <begin position="60"/>
        <end position="69"/>
    </location>
</feature>
<keyword evidence="3" id="KW-1185">Reference proteome</keyword>
<organism evidence="2 3">
    <name type="scientific">Rhynchophorus ferrugineus</name>
    <name type="common">Red palm weevil</name>
    <name type="synonym">Curculio ferrugineus</name>
    <dbReference type="NCBI Taxonomy" id="354439"/>
    <lineage>
        <taxon>Eukaryota</taxon>
        <taxon>Metazoa</taxon>
        <taxon>Ecdysozoa</taxon>
        <taxon>Arthropoda</taxon>
        <taxon>Hexapoda</taxon>
        <taxon>Insecta</taxon>
        <taxon>Pterygota</taxon>
        <taxon>Neoptera</taxon>
        <taxon>Endopterygota</taxon>
        <taxon>Coleoptera</taxon>
        <taxon>Polyphaga</taxon>
        <taxon>Cucujiformia</taxon>
        <taxon>Curculionidae</taxon>
        <taxon>Dryophthorinae</taxon>
        <taxon>Rhynchophorus</taxon>
    </lineage>
</organism>
<proteinExistence type="predicted"/>
<gene>
    <name evidence="2" type="ORF">GWI33_017062</name>
</gene>
<sequence length="69" mass="7410">MISAPQTTPPARTVDDIPLPRPKSVLATPADTLTSSTSPPRNDTHAQHARYSISERLLTTKENTATLDG</sequence>
<dbReference type="AlphaFoldDB" id="A0A834HZZ6"/>